<organism evidence="2 3">
    <name type="scientific">Trifolium medium</name>
    <dbReference type="NCBI Taxonomy" id="97028"/>
    <lineage>
        <taxon>Eukaryota</taxon>
        <taxon>Viridiplantae</taxon>
        <taxon>Streptophyta</taxon>
        <taxon>Embryophyta</taxon>
        <taxon>Tracheophyta</taxon>
        <taxon>Spermatophyta</taxon>
        <taxon>Magnoliopsida</taxon>
        <taxon>eudicotyledons</taxon>
        <taxon>Gunneridae</taxon>
        <taxon>Pentapetalae</taxon>
        <taxon>rosids</taxon>
        <taxon>fabids</taxon>
        <taxon>Fabales</taxon>
        <taxon>Fabaceae</taxon>
        <taxon>Papilionoideae</taxon>
        <taxon>50 kb inversion clade</taxon>
        <taxon>NPAAA clade</taxon>
        <taxon>Hologalegina</taxon>
        <taxon>IRL clade</taxon>
        <taxon>Trifolieae</taxon>
        <taxon>Trifolium</taxon>
    </lineage>
</organism>
<sequence length="67" mass="7805">MVELRMDSMVVVRSIKGEKVGSNEVSRLVTRIRMRNDMSKFIMCIGKLIELPMLWLSGDALWMNLEF</sequence>
<keyword evidence="3" id="KW-1185">Reference proteome</keyword>
<feature type="transmembrane region" description="Helical" evidence="1">
    <location>
        <begin position="41"/>
        <end position="58"/>
    </location>
</feature>
<keyword evidence="1" id="KW-1133">Transmembrane helix</keyword>
<dbReference type="AlphaFoldDB" id="A0A392N6X6"/>
<keyword evidence="1" id="KW-0472">Membrane</keyword>
<dbReference type="Proteomes" id="UP000265520">
    <property type="component" value="Unassembled WGS sequence"/>
</dbReference>
<evidence type="ECO:0000313" key="3">
    <source>
        <dbReference type="Proteomes" id="UP000265520"/>
    </source>
</evidence>
<reference evidence="2 3" key="1">
    <citation type="journal article" date="2018" name="Front. Plant Sci.">
        <title>Red Clover (Trifolium pratense) and Zigzag Clover (T. medium) - A Picture of Genomic Similarities and Differences.</title>
        <authorList>
            <person name="Dluhosova J."/>
            <person name="Istvanek J."/>
            <person name="Nedelnik J."/>
            <person name="Repkova J."/>
        </authorList>
    </citation>
    <scope>NUCLEOTIDE SEQUENCE [LARGE SCALE GENOMIC DNA]</scope>
    <source>
        <strain evidence="3">cv. 10/8</strain>
        <tissue evidence="2">Leaf</tissue>
    </source>
</reference>
<gene>
    <name evidence="2" type="ORF">A2U01_0016525</name>
</gene>
<name>A0A392N6X6_9FABA</name>
<protein>
    <submittedName>
        <fullName evidence="2">Uncharacterized protein</fullName>
    </submittedName>
</protein>
<accession>A0A392N6X6</accession>
<evidence type="ECO:0000313" key="2">
    <source>
        <dbReference type="EMBL" id="MCH95546.1"/>
    </source>
</evidence>
<proteinExistence type="predicted"/>
<evidence type="ECO:0000256" key="1">
    <source>
        <dbReference type="SAM" id="Phobius"/>
    </source>
</evidence>
<dbReference type="EMBL" id="LXQA010030091">
    <property type="protein sequence ID" value="MCH95546.1"/>
    <property type="molecule type" value="Genomic_DNA"/>
</dbReference>
<comment type="caution">
    <text evidence="2">The sequence shown here is derived from an EMBL/GenBank/DDBJ whole genome shotgun (WGS) entry which is preliminary data.</text>
</comment>
<keyword evidence="1" id="KW-0812">Transmembrane</keyword>